<dbReference type="Proteomes" id="UP001519460">
    <property type="component" value="Unassembled WGS sequence"/>
</dbReference>
<feature type="compositionally biased region" description="Polar residues" evidence="1">
    <location>
        <begin position="62"/>
        <end position="79"/>
    </location>
</feature>
<keyword evidence="3" id="KW-1185">Reference proteome</keyword>
<feature type="region of interest" description="Disordered" evidence="1">
    <location>
        <begin position="62"/>
        <end position="93"/>
    </location>
</feature>
<feature type="non-terminal residue" evidence="2">
    <location>
        <position position="1"/>
    </location>
</feature>
<accession>A0ABD0JY78</accession>
<protein>
    <submittedName>
        <fullName evidence="2">Uncharacterized protein</fullName>
    </submittedName>
</protein>
<reference evidence="2 3" key="1">
    <citation type="journal article" date="2023" name="Sci. Data">
        <title>Genome assembly of the Korean intertidal mud-creeper Batillaria attramentaria.</title>
        <authorList>
            <person name="Patra A.K."/>
            <person name="Ho P.T."/>
            <person name="Jun S."/>
            <person name="Lee S.J."/>
            <person name="Kim Y."/>
            <person name="Won Y.J."/>
        </authorList>
    </citation>
    <scope>NUCLEOTIDE SEQUENCE [LARGE SCALE GENOMIC DNA]</scope>
    <source>
        <strain evidence="2">Wonlab-2016</strain>
    </source>
</reference>
<comment type="caution">
    <text evidence="2">The sequence shown here is derived from an EMBL/GenBank/DDBJ whole genome shotgun (WGS) entry which is preliminary data.</text>
</comment>
<name>A0ABD0JY78_9CAEN</name>
<sequence>AAPVPIPKTLNKRQSLPVLVGCGRLSRASEPRPAAVLTPLKLNQSSVAADLFDLHDCLQTDSGSDSQHVQHATPEQLSLHSRAGETKKTPLVPPPLCRVALKQKVVR</sequence>
<evidence type="ECO:0000313" key="2">
    <source>
        <dbReference type="EMBL" id="KAK7479873.1"/>
    </source>
</evidence>
<proteinExistence type="predicted"/>
<evidence type="ECO:0000256" key="1">
    <source>
        <dbReference type="SAM" id="MobiDB-lite"/>
    </source>
</evidence>
<gene>
    <name evidence="2" type="ORF">BaRGS_00028863</name>
</gene>
<organism evidence="2 3">
    <name type="scientific">Batillaria attramentaria</name>
    <dbReference type="NCBI Taxonomy" id="370345"/>
    <lineage>
        <taxon>Eukaryota</taxon>
        <taxon>Metazoa</taxon>
        <taxon>Spiralia</taxon>
        <taxon>Lophotrochozoa</taxon>
        <taxon>Mollusca</taxon>
        <taxon>Gastropoda</taxon>
        <taxon>Caenogastropoda</taxon>
        <taxon>Sorbeoconcha</taxon>
        <taxon>Cerithioidea</taxon>
        <taxon>Batillariidae</taxon>
        <taxon>Batillaria</taxon>
    </lineage>
</organism>
<evidence type="ECO:0000313" key="3">
    <source>
        <dbReference type="Proteomes" id="UP001519460"/>
    </source>
</evidence>
<dbReference type="EMBL" id="JACVVK020000293">
    <property type="protein sequence ID" value="KAK7479873.1"/>
    <property type="molecule type" value="Genomic_DNA"/>
</dbReference>
<dbReference type="AlphaFoldDB" id="A0ABD0JY78"/>